<evidence type="ECO:0000313" key="7">
    <source>
        <dbReference type="EMBL" id="KAK8106542.1"/>
    </source>
</evidence>
<evidence type="ECO:0000259" key="5">
    <source>
        <dbReference type="Pfam" id="PF00056"/>
    </source>
</evidence>
<keyword evidence="1 4" id="KW-0560">Oxidoreductase</keyword>
<evidence type="ECO:0000256" key="2">
    <source>
        <dbReference type="ARBA" id="ARBA00023027"/>
    </source>
</evidence>
<dbReference type="InterPro" id="IPR022383">
    <property type="entry name" value="Lactate/malate_DH_C"/>
</dbReference>
<dbReference type="Proteomes" id="UP001392437">
    <property type="component" value="Unassembled WGS sequence"/>
</dbReference>
<comment type="similarity">
    <text evidence="4">Belongs to the LDH/MDH superfamily.</text>
</comment>
<evidence type="ECO:0000259" key="6">
    <source>
        <dbReference type="Pfam" id="PF02866"/>
    </source>
</evidence>
<keyword evidence="8" id="KW-1185">Reference proteome</keyword>
<name>A0AAW0QKG6_9PEZI</name>
<dbReference type="PANTHER" id="PTHR43128">
    <property type="entry name" value="L-2-HYDROXYCARBOXYLATE DEHYDROGENASE (NAD(P)(+))"/>
    <property type="match status" value="1"/>
</dbReference>
<feature type="domain" description="Lactate/malate dehydrogenase N-terminal" evidence="5">
    <location>
        <begin position="3"/>
        <end position="141"/>
    </location>
</feature>
<feature type="binding site" evidence="3">
    <location>
        <position position="33"/>
    </location>
    <ligand>
        <name>NAD(+)</name>
        <dbReference type="ChEBI" id="CHEBI:57540"/>
    </ligand>
</feature>
<dbReference type="Pfam" id="PF02866">
    <property type="entry name" value="Ldh_1_C"/>
    <property type="match status" value="1"/>
</dbReference>
<dbReference type="SUPFAM" id="SSF51735">
    <property type="entry name" value="NAD(P)-binding Rossmann-fold domains"/>
    <property type="match status" value="1"/>
</dbReference>
<dbReference type="Pfam" id="PF00056">
    <property type="entry name" value="Ldh_1_N"/>
    <property type="match status" value="1"/>
</dbReference>
<dbReference type="Gene3D" id="3.90.110.10">
    <property type="entry name" value="Lactate dehydrogenase/glycoside hydrolase, family 4, C-terminal"/>
    <property type="match status" value="1"/>
</dbReference>
<gene>
    <name evidence="7" type="ORF">PG999_009901</name>
</gene>
<comment type="caution">
    <text evidence="7">The sequence shown here is derived from an EMBL/GenBank/DDBJ whole genome shotgun (WGS) entry which is preliminary data.</text>
</comment>
<dbReference type="AlphaFoldDB" id="A0AAW0QKG6"/>
<dbReference type="GO" id="GO:0004459">
    <property type="term" value="F:L-lactate dehydrogenase (NAD+) activity"/>
    <property type="evidence" value="ECO:0007669"/>
    <property type="project" value="TreeGrafter"/>
</dbReference>
<sequence length="305" mass="32865">MSRIAVVGVGRVGGAVAYALMLSSMAKELLLIDIDVELREAQLRDLADVGYACNSRTRVRGASYRDAAQCDIIVFTAETMVTRGQTTLDFTYRNISILREVLDATTPFKPDAILLIACSPVDLLTTLAQRLSKLPASQVIGTGTFLDSVRLRGMISDQIGVAAKSIDIHVLGVQGESQTVAWSAATIGGMPIDKCISPEVLKRNELVRESTEHSLGVARTRGTFPMGTGSVVASLCSSILLDKRNVRPVSHWEPDTGCCFSTPVIIGRKGVVGTILFPLSEAEEFDVRQAVEELKITVDRVDGIN</sequence>
<feature type="binding site" evidence="3">
    <location>
        <position position="94"/>
    </location>
    <ligand>
        <name>NAD(+)</name>
        <dbReference type="ChEBI" id="CHEBI:57540"/>
    </ligand>
</feature>
<dbReference type="PIRSF" id="PIRSF000102">
    <property type="entry name" value="Lac_mal_DH"/>
    <property type="match status" value="1"/>
</dbReference>
<dbReference type="Gene3D" id="3.40.50.720">
    <property type="entry name" value="NAD(P)-binding Rossmann-like Domain"/>
    <property type="match status" value="1"/>
</dbReference>
<dbReference type="PANTHER" id="PTHR43128:SF16">
    <property type="entry name" value="L-LACTATE DEHYDROGENASE"/>
    <property type="match status" value="1"/>
</dbReference>
<feature type="domain" description="Lactate/malate dehydrogenase C-terminal" evidence="6">
    <location>
        <begin position="144"/>
        <end position="299"/>
    </location>
</feature>
<accession>A0AAW0QKG6</accession>
<evidence type="ECO:0000256" key="4">
    <source>
        <dbReference type="RuleBase" id="RU003369"/>
    </source>
</evidence>
<dbReference type="InterPro" id="IPR001557">
    <property type="entry name" value="L-lactate/malate_DH"/>
</dbReference>
<keyword evidence="2 3" id="KW-0520">NAD</keyword>
<dbReference type="EMBL" id="JAQQWP010000008">
    <property type="protein sequence ID" value="KAK8106542.1"/>
    <property type="molecule type" value="Genomic_DNA"/>
</dbReference>
<dbReference type="SUPFAM" id="SSF56327">
    <property type="entry name" value="LDH C-terminal domain-like"/>
    <property type="match status" value="1"/>
</dbReference>
<protein>
    <recommendedName>
        <fullName evidence="9">L-lactate dehydrogenase</fullName>
    </recommendedName>
</protein>
<dbReference type="GO" id="GO:0006089">
    <property type="term" value="P:lactate metabolic process"/>
    <property type="evidence" value="ECO:0007669"/>
    <property type="project" value="TreeGrafter"/>
</dbReference>
<dbReference type="PRINTS" id="PR00086">
    <property type="entry name" value="LLDHDRGNASE"/>
</dbReference>
<evidence type="ECO:0000256" key="3">
    <source>
        <dbReference type="PIRSR" id="PIRSR000102-3"/>
    </source>
</evidence>
<organism evidence="7 8">
    <name type="scientific">Apiospora kogelbergensis</name>
    <dbReference type="NCBI Taxonomy" id="1337665"/>
    <lineage>
        <taxon>Eukaryota</taxon>
        <taxon>Fungi</taxon>
        <taxon>Dikarya</taxon>
        <taxon>Ascomycota</taxon>
        <taxon>Pezizomycotina</taxon>
        <taxon>Sordariomycetes</taxon>
        <taxon>Xylariomycetidae</taxon>
        <taxon>Amphisphaeriales</taxon>
        <taxon>Apiosporaceae</taxon>
        <taxon>Apiospora</taxon>
    </lineage>
</organism>
<proteinExistence type="inferred from homology"/>
<dbReference type="InterPro" id="IPR001236">
    <property type="entry name" value="Lactate/malate_DH_N"/>
</dbReference>
<evidence type="ECO:0008006" key="9">
    <source>
        <dbReference type="Google" id="ProtNLM"/>
    </source>
</evidence>
<evidence type="ECO:0000256" key="1">
    <source>
        <dbReference type="ARBA" id="ARBA00023002"/>
    </source>
</evidence>
<feature type="binding site" evidence="3">
    <location>
        <begin position="8"/>
        <end position="13"/>
    </location>
    <ligand>
        <name>NAD(+)</name>
        <dbReference type="ChEBI" id="CHEBI:57540"/>
    </ligand>
</feature>
<evidence type="ECO:0000313" key="8">
    <source>
        <dbReference type="Proteomes" id="UP001392437"/>
    </source>
</evidence>
<dbReference type="InterPro" id="IPR036291">
    <property type="entry name" value="NAD(P)-bd_dom_sf"/>
</dbReference>
<dbReference type="InterPro" id="IPR015955">
    <property type="entry name" value="Lactate_DH/Glyco_Ohase_4_C"/>
</dbReference>
<reference evidence="7 8" key="1">
    <citation type="submission" date="2023-01" db="EMBL/GenBank/DDBJ databases">
        <title>Analysis of 21 Apiospora genomes using comparative genomics revels a genus with tremendous synthesis potential of carbohydrate active enzymes and secondary metabolites.</title>
        <authorList>
            <person name="Sorensen T."/>
        </authorList>
    </citation>
    <scope>NUCLEOTIDE SEQUENCE [LARGE SCALE GENOMIC DNA]</scope>
    <source>
        <strain evidence="7 8">CBS 117206</strain>
    </source>
</reference>